<organism evidence="1 2">
    <name type="scientific">Hibiscus sabdariffa</name>
    <name type="common">roselle</name>
    <dbReference type="NCBI Taxonomy" id="183260"/>
    <lineage>
        <taxon>Eukaryota</taxon>
        <taxon>Viridiplantae</taxon>
        <taxon>Streptophyta</taxon>
        <taxon>Embryophyta</taxon>
        <taxon>Tracheophyta</taxon>
        <taxon>Spermatophyta</taxon>
        <taxon>Magnoliopsida</taxon>
        <taxon>eudicotyledons</taxon>
        <taxon>Gunneridae</taxon>
        <taxon>Pentapetalae</taxon>
        <taxon>rosids</taxon>
        <taxon>malvids</taxon>
        <taxon>Malvales</taxon>
        <taxon>Malvaceae</taxon>
        <taxon>Malvoideae</taxon>
        <taxon>Hibiscus</taxon>
    </lineage>
</organism>
<accession>A0ABR2NRS5</accession>
<sequence>MGYKLSPSVVFCCPGGAFARAIANVGTDMVRRDQGPWGAPGCHTWQLLGAEVTGARGAGWADWCRDGRGTSFGHLGAEVMAPRCRLGPSGPA</sequence>
<evidence type="ECO:0000313" key="1">
    <source>
        <dbReference type="EMBL" id="KAK8978877.1"/>
    </source>
</evidence>
<dbReference type="Proteomes" id="UP001396334">
    <property type="component" value="Unassembled WGS sequence"/>
</dbReference>
<keyword evidence="2" id="KW-1185">Reference proteome</keyword>
<name>A0ABR2NRS5_9ROSI</name>
<evidence type="ECO:0000313" key="2">
    <source>
        <dbReference type="Proteomes" id="UP001396334"/>
    </source>
</evidence>
<gene>
    <name evidence="1" type="ORF">V6N11_034782</name>
</gene>
<proteinExistence type="predicted"/>
<protein>
    <submittedName>
        <fullName evidence="1">Uncharacterized protein</fullName>
    </submittedName>
</protein>
<dbReference type="EMBL" id="JBBPBN010000107">
    <property type="protein sequence ID" value="KAK8978877.1"/>
    <property type="molecule type" value="Genomic_DNA"/>
</dbReference>
<reference evidence="1 2" key="1">
    <citation type="journal article" date="2024" name="G3 (Bethesda)">
        <title>Genome assembly of Hibiscus sabdariffa L. provides insights into metabolisms of medicinal natural products.</title>
        <authorList>
            <person name="Kim T."/>
        </authorList>
    </citation>
    <scope>NUCLEOTIDE SEQUENCE [LARGE SCALE GENOMIC DNA]</scope>
    <source>
        <strain evidence="1">TK-2024</strain>
        <tissue evidence="1">Old leaves</tissue>
    </source>
</reference>
<comment type="caution">
    <text evidence="1">The sequence shown here is derived from an EMBL/GenBank/DDBJ whole genome shotgun (WGS) entry which is preliminary data.</text>
</comment>